<gene>
    <name evidence="1" type="ORF">Cvel_19050</name>
</gene>
<evidence type="ECO:0000313" key="1">
    <source>
        <dbReference type="EMBL" id="CEM19365.1"/>
    </source>
</evidence>
<protein>
    <submittedName>
        <fullName evidence="1">Uncharacterized protein</fullName>
    </submittedName>
</protein>
<reference evidence="1" key="1">
    <citation type="submission" date="2014-11" db="EMBL/GenBank/DDBJ databases">
        <authorList>
            <person name="Otto D Thomas"/>
            <person name="Naeem Raeece"/>
        </authorList>
    </citation>
    <scope>NUCLEOTIDE SEQUENCE</scope>
</reference>
<accession>A0A0G4FWR0</accession>
<dbReference type="EMBL" id="CDMZ01000679">
    <property type="protein sequence ID" value="CEM19365.1"/>
    <property type="molecule type" value="Genomic_DNA"/>
</dbReference>
<organism evidence="1">
    <name type="scientific">Chromera velia CCMP2878</name>
    <dbReference type="NCBI Taxonomy" id="1169474"/>
    <lineage>
        <taxon>Eukaryota</taxon>
        <taxon>Sar</taxon>
        <taxon>Alveolata</taxon>
        <taxon>Colpodellida</taxon>
        <taxon>Chromeraceae</taxon>
        <taxon>Chromera</taxon>
    </lineage>
</organism>
<proteinExistence type="predicted"/>
<sequence length="234" mass="26423">MNAEGAESLQSLDDIELCRFVSWVETATRRLENLEEGVDIVERVCEGAQGAQEVMRNAIDVAEYIESVASVVPLAGALVSVTLRLGKTALQQMERMQKSNEIRLYFKTAVGNLVVWLPRDFKLIFEIVDGLEEGGDTEKSKYLSAKHITAERKTSSLRRFFWAKRDADTLRGVRGEFDEAAGFFRVAIQEATREKTYEVERKVSLLRRKVEDLERKQGRGELVGLLSYASLSVL</sequence>
<name>A0A0G4FWR0_9ALVE</name>
<dbReference type="AlphaFoldDB" id="A0A0G4FWR0"/>
<dbReference type="VEuPathDB" id="CryptoDB:Cvel_19050"/>